<keyword evidence="2" id="KW-1185">Reference proteome</keyword>
<name>A0A6G1PWK1_CHAAH</name>
<reference evidence="1 2" key="1">
    <citation type="submission" date="2019-02" db="EMBL/GenBank/DDBJ databases">
        <title>Opniocepnalus argus genome.</title>
        <authorList>
            <person name="Zhou C."/>
            <person name="Xiao S."/>
        </authorList>
    </citation>
    <scope>NUCLEOTIDE SEQUENCE [LARGE SCALE GENOMIC DNA]</scope>
    <source>
        <strain evidence="1">OARG1902GOOAL</strain>
        <tissue evidence="1">Muscle</tissue>
    </source>
</reference>
<proteinExistence type="predicted"/>
<sequence length="63" mass="7219">MNMEAVITLFCYCAKIASLSHGVAWFLCWKNSVGINLKLQCFHVHCNEETCQSLVFLNKYGME</sequence>
<dbReference type="AlphaFoldDB" id="A0A6G1PWK1"/>
<evidence type="ECO:0000313" key="1">
    <source>
        <dbReference type="EMBL" id="KAF3694700.1"/>
    </source>
</evidence>
<organism evidence="1 2">
    <name type="scientific">Channa argus</name>
    <name type="common">Northern snakehead</name>
    <name type="synonym">Ophicephalus argus</name>
    <dbReference type="NCBI Taxonomy" id="215402"/>
    <lineage>
        <taxon>Eukaryota</taxon>
        <taxon>Metazoa</taxon>
        <taxon>Chordata</taxon>
        <taxon>Craniata</taxon>
        <taxon>Vertebrata</taxon>
        <taxon>Euteleostomi</taxon>
        <taxon>Actinopterygii</taxon>
        <taxon>Neopterygii</taxon>
        <taxon>Teleostei</taxon>
        <taxon>Neoteleostei</taxon>
        <taxon>Acanthomorphata</taxon>
        <taxon>Anabantaria</taxon>
        <taxon>Anabantiformes</taxon>
        <taxon>Channoidei</taxon>
        <taxon>Channidae</taxon>
        <taxon>Channa</taxon>
    </lineage>
</organism>
<reference evidence="2" key="2">
    <citation type="submission" date="2019-02" db="EMBL/GenBank/DDBJ databases">
        <title>Opniocepnalus argus Var Kimnra genome.</title>
        <authorList>
            <person name="Zhou C."/>
            <person name="Xiao S."/>
        </authorList>
    </citation>
    <scope>NUCLEOTIDE SEQUENCE [LARGE SCALE GENOMIC DNA]</scope>
</reference>
<protein>
    <submittedName>
        <fullName evidence="1">Uncharacterized protein</fullName>
    </submittedName>
</protein>
<dbReference type="Proteomes" id="UP000503349">
    <property type="component" value="Chromosome 10"/>
</dbReference>
<dbReference type="EMBL" id="CM015721">
    <property type="protein sequence ID" value="KAF3694700.1"/>
    <property type="molecule type" value="Genomic_DNA"/>
</dbReference>
<gene>
    <name evidence="1" type="ORF">EXN66_Car010376</name>
</gene>
<accession>A0A6G1PWK1</accession>
<evidence type="ECO:0000313" key="2">
    <source>
        <dbReference type="Proteomes" id="UP000503349"/>
    </source>
</evidence>